<comment type="caution">
    <text evidence="1">The sequence shown here is derived from an EMBL/GenBank/DDBJ whole genome shotgun (WGS) entry which is preliminary data.</text>
</comment>
<evidence type="ECO:0000313" key="1">
    <source>
        <dbReference type="EMBL" id="KPM35964.1"/>
    </source>
</evidence>
<protein>
    <submittedName>
        <fullName evidence="1">Uncharacterized protein</fullName>
    </submittedName>
</protein>
<dbReference type="Proteomes" id="UP000050424">
    <property type="component" value="Unassembled WGS sequence"/>
</dbReference>
<dbReference type="OrthoDB" id="1262810at2759"/>
<dbReference type="STRING" id="78410.A0A0N8H5E7"/>
<dbReference type="AlphaFoldDB" id="A0A0N8H5E7"/>
<organism evidence="1 2">
    <name type="scientific">Neonectria ditissima</name>
    <dbReference type="NCBI Taxonomy" id="78410"/>
    <lineage>
        <taxon>Eukaryota</taxon>
        <taxon>Fungi</taxon>
        <taxon>Dikarya</taxon>
        <taxon>Ascomycota</taxon>
        <taxon>Pezizomycotina</taxon>
        <taxon>Sordariomycetes</taxon>
        <taxon>Hypocreomycetidae</taxon>
        <taxon>Hypocreales</taxon>
        <taxon>Nectriaceae</taxon>
        <taxon>Neonectria</taxon>
    </lineage>
</organism>
<dbReference type="EMBL" id="LKCW01000225">
    <property type="protein sequence ID" value="KPM35964.1"/>
    <property type="molecule type" value="Genomic_DNA"/>
</dbReference>
<gene>
    <name evidence="1" type="ORF">AK830_g10614</name>
</gene>
<proteinExistence type="predicted"/>
<keyword evidence="2" id="KW-1185">Reference proteome</keyword>
<reference evidence="1 2" key="1">
    <citation type="submission" date="2015-09" db="EMBL/GenBank/DDBJ databases">
        <title>Draft genome of a European isolate of the apple canker pathogen Neonectria ditissima.</title>
        <authorList>
            <person name="Gomez-Cortecero A."/>
            <person name="Harrison R.J."/>
            <person name="Armitage A.D."/>
        </authorList>
    </citation>
    <scope>NUCLEOTIDE SEQUENCE [LARGE SCALE GENOMIC DNA]</scope>
    <source>
        <strain evidence="1 2">R09/05</strain>
    </source>
</reference>
<sequence length="654" mass="74395">MPVTFQSLSPVESSASLLANCLAMEEEDPEEILPYLRASWHRISPRTEQARSQMEELKEIRVPCEKGLKWRLSKSYLPTRKLRFLSRRYMLEEEEFPFIELEEPLKGGEGVGTWDFLQSGFGVKANDDLDFYVDILYFIRRQYSNVFKGLEFPRRILELYLRIHAACSSSGDFPGAQHKVRALFEEHELVLTDSSWIKPSMCLQKSSIHLASKVVVLPPPQAWEATDAECVDLTNFYQDTLGIPGTCSWVDVLTHLEEHQSQGTFKSNMAAFYNALDEMVPHLSDQDANELRSSFDNKPCIGLAAGFVITWYMSHDCVWAPGLNVPGKLDVSEHYPKLESFFAGFLKIPQYSGGVAYKELINLDPKQIPVDTVKDMIWSLNAVLPEYGHLLDPGRFLKRSFLPIREPNGQVSLCSAETEYFIPNEEFFQQQFFNLVRLLDFTPHQIWLLEPLISWANLENRFLSWHTRVATYLSDATPEPTANVLAPRAHGILRIARHFRSPRVRTAGEREAVLKKLQQSQFFQTDGIYLRLTLSTNDSNISVDDIETDLHIEESDGQLSIYMPHGEESQELCLISKLPRRLVGWMMTDSASEETTGVDEIAVGLVKSILKVRDTLVPAVLDAEGVGKAEDLDLKNRTKSVVLDVFYCSVLTIL</sequence>
<name>A0A0N8H5E7_9HYPO</name>
<evidence type="ECO:0000313" key="2">
    <source>
        <dbReference type="Proteomes" id="UP000050424"/>
    </source>
</evidence>
<accession>A0A0N8H5E7</accession>